<organism evidence="6 7">
    <name type="scientific">Buchnera aphidicola</name>
    <name type="common">Aphis helianthi</name>
    <dbReference type="NCBI Taxonomy" id="2315802"/>
    <lineage>
        <taxon>Bacteria</taxon>
        <taxon>Pseudomonadati</taxon>
        <taxon>Pseudomonadota</taxon>
        <taxon>Gammaproteobacteria</taxon>
        <taxon>Enterobacterales</taxon>
        <taxon>Erwiniaceae</taxon>
        <taxon>Buchnera</taxon>
    </lineage>
</organism>
<evidence type="ECO:0000313" key="7">
    <source>
        <dbReference type="Proteomes" id="UP000298759"/>
    </source>
</evidence>
<keyword evidence="2 5" id="KW-0812">Transmembrane</keyword>
<evidence type="ECO:0000256" key="3">
    <source>
        <dbReference type="ARBA" id="ARBA00022989"/>
    </source>
</evidence>
<reference evidence="6 7" key="1">
    <citation type="submission" date="2018-12" db="EMBL/GenBank/DDBJ databases">
        <authorList>
            <person name="Chong R.A."/>
        </authorList>
    </citation>
    <scope>NUCLEOTIDE SEQUENCE [LARGE SCALE GENOMIC DNA]</scope>
    <source>
        <strain evidence="6 7">Ahe</strain>
    </source>
</reference>
<dbReference type="EMBL" id="CP034894">
    <property type="protein sequence ID" value="QCI16922.1"/>
    <property type="molecule type" value="Genomic_DNA"/>
</dbReference>
<accession>A0A4D6XJK9</accession>
<protein>
    <recommendedName>
        <fullName evidence="8">Translocation/assembly module TamB</fullName>
    </recommendedName>
</protein>
<evidence type="ECO:0000256" key="2">
    <source>
        <dbReference type="ARBA" id="ARBA00022692"/>
    </source>
</evidence>
<dbReference type="Proteomes" id="UP000298759">
    <property type="component" value="Chromosome"/>
</dbReference>
<evidence type="ECO:0000313" key="6">
    <source>
        <dbReference type="EMBL" id="QCI16922.1"/>
    </source>
</evidence>
<evidence type="ECO:0000256" key="5">
    <source>
        <dbReference type="SAM" id="Phobius"/>
    </source>
</evidence>
<dbReference type="PANTHER" id="PTHR36985">
    <property type="entry name" value="TRANSLOCATION AND ASSEMBLY MODULE SUBUNIT TAMB"/>
    <property type="match status" value="1"/>
</dbReference>
<sequence length="897" mass="106197">MNICQRYLSKSLIFLSSILFLIVFLLESNFGFKLFFNVTNYFFWGLKTEEISGNWRDFTLKNITCNVFGVYIKATNVHILIDPISLFKVNKIFKKIETKNLIFSFNKNNLFSTEKKYLKKNILEKNIFFNNSIILKKIYADKILLKLNNMNILLFNVFSGLKLINNNLTIFRSHINLITLKFKKHHQQYFLHKKNFIDKKHINNFLSCLLDNKKVLLPINLNLTSIKCQKIKLFHYQFNNILFQGIINNQLIFKLKFNNFFKFSLYGKVLLNSLSHPMYINLNIHRFLFPIKKNLIFTSKKFNLILKGTFNNYYLSLKNIINISNMPSVFINIFGNGHLTNIYLNKICCIPFVKKVKNNKLINLQKENYNRYISQLIGNINISSNFHNNINSINIPSFNIKTNIVNRKLLILGALYYNQINNIKIPKINFFSGKNKGFISGSISKIININSSINANNLDYFIPNLKGAITATLNIYGLYFSPIFSGLVLGEKLNWKNMIYLNSIKMLINMNSEKNCKKDIFLVIKKIKFFKYYLDFLKLKINWDNTNQKCYLFLKNKNLSINFMLNGKLNYRTGIWRGTFNKINILSFNKKWVINQNPVVFFYNNKNMQINKKNKNTHKNYIFSIINKIKKSVLSSVFNSSINFKTNLFFKINFKSRKKQSSNIKVFLYNSNVKLQKKIKDTIFTKKISSLQLYIHFKKNKILTQWLIYPLKNKNNKLFGFLNIYNYFDKNNIKGKYFLFNFPCSILNFFILNSTKVKGKCTGNIKFSGTLYQPHILADIHLKNFYIKSNKISQYIILFFYPSLSLIKYVKINQLIFIKQGDVLFQLHFNSKSNILSFIEWNIFFNSNQMLFFIFPNIKLNLFSQLSLHYCLSKYDLIGYLKSFLFYFKINEKNFVF</sequence>
<proteinExistence type="predicted"/>
<keyword evidence="3 5" id="KW-1133">Transmembrane helix</keyword>
<dbReference type="GO" id="GO:0097347">
    <property type="term" value="C:TAM protein secretion complex"/>
    <property type="evidence" value="ECO:0007669"/>
    <property type="project" value="TreeGrafter"/>
</dbReference>
<evidence type="ECO:0000256" key="4">
    <source>
        <dbReference type="ARBA" id="ARBA00023136"/>
    </source>
</evidence>
<dbReference type="RefSeq" id="WP_158339855.1">
    <property type="nucleotide sequence ID" value="NZ_CP034894.1"/>
</dbReference>
<reference evidence="6 7" key="2">
    <citation type="submission" date="2019-05" db="EMBL/GenBank/DDBJ databases">
        <title>Genome evolution of the obligate endosymbiont Buchnera aphidicola.</title>
        <authorList>
            <person name="Moran N.A."/>
        </authorList>
    </citation>
    <scope>NUCLEOTIDE SEQUENCE [LARGE SCALE GENOMIC DNA]</scope>
    <source>
        <strain evidence="6 7">Ahe</strain>
    </source>
</reference>
<evidence type="ECO:0000256" key="1">
    <source>
        <dbReference type="ARBA" id="ARBA00004167"/>
    </source>
</evidence>
<evidence type="ECO:0008006" key="8">
    <source>
        <dbReference type="Google" id="ProtNLM"/>
    </source>
</evidence>
<dbReference type="GO" id="GO:0005886">
    <property type="term" value="C:plasma membrane"/>
    <property type="evidence" value="ECO:0007669"/>
    <property type="project" value="TreeGrafter"/>
</dbReference>
<dbReference type="OrthoDB" id="5555605at2"/>
<dbReference type="PANTHER" id="PTHR36985:SF1">
    <property type="entry name" value="TRANSLOCATION AND ASSEMBLY MODULE SUBUNIT TAMB"/>
    <property type="match status" value="1"/>
</dbReference>
<gene>
    <name evidence="6" type="ORF">D9V62_00435</name>
</gene>
<dbReference type="AlphaFoldDB" id="A0A4D6XJK9"/>
<feature type="transmembrane region" description="Helical" evidence="5">
    <location>
        <begin position="12"/>
        <end position="32"/>
    </location>
</feature>
<comment type="subcellular location">
    <subcellularLocation>
        <location evidence="1">Membrane</location>
        <topology evidence="1">Single-pass membrane protein</topology>
    </subcellularLocation>
</comment>
<keyword evidence="4 5" id="KW-0472">Membrane</keyword>
<name>A0A4D6XJK9_9GAMM</name>
<dbReference type="GO" id="GO:0009306">
    <property type="term" value="P:protein secretion"/>
    <property type="evidence" value="ECO:0007669"/>
    <property type="project" value="TreeGrafter"/>
</dbReference>